<organism evidence="2 3">
    <name type="scientific">Oceanirhabdus seepicola</name>
    <dbReference type="NCBI Taxonomy" id="2828781"/>
    <lineage>
        <taxon>Bacteria</taxon>
        <taxon>Bacillati</taxon>
        <taxon>Bacillota</taxon>
        <taxon>Clostridia</taxon>
        <taxon>Eubacteriales</taxon>
        <taxon>Clostridiaceae</taxon>
        <taxon>Oceanirhabdus</taxon>
    </lineage>
</organism>
<accession>A0A9J6P3V1</accession>
<dbReference type="AlphaFoldDB" id="A0A9J6P3V1"/>
<evidence type="ECO:0008006" key="4">
    <source>
        <dbReference type="Google" id="ProtNLM"/>
    </source>
</evidence>
<dbReference type="Proteomes" id="UP001056429">
    <property type="component" value="Unassembled WGS sequence"/>
</dbReference>
<keyword evidence="1" id="KW-0732">Signal</keyword>
<dbReference type="RefSeq" id="WP_250859272.1">
    <property type="nucleotide sequence ID" value="NZ_JAGSOJ010000002.1"/>
</dbReference>
<reference evidence="2" key="2">
    <citation type="submission" date="2021-04" db="EMBL/GenBank/DDBJ databases">
        <authorList>
            <person name="Dong X."/>
        </authorList>
    </citation>
    <scope>NUCLEOTIDE SEQUENCE</scope>
    <source>
        <strain evidence="2">ZWT</strain>
    </source>
</reference>
<evidence type="ECO:0000313" key="3">
    <source>
        <dbReference type="Proteomes" id="UP001056429"/>
    </source>
</evidence>
<protein>
    <recommendedName>
        <fullName evidence="4">SipW-cognate class signal peptide</fullName>
    </recommendedName>
</protein>
<feature type="signal peptide" evidence="1">
    <location>
        <begin position="1"/>
        <end position="23"/>
    </location>
</feature>
<dbReference type="EMBL" id="JAGSOJ010000002">
    <property type="protein sequence ID" value="MCM1990232.1"/>
    <property type="molecule type" value="Genomic_DNA"/>
</dbReference>
<comment type="caution">
    <text evidence="2">The sequence shown here is derived from an EMBL/GenBank/DDBJ whole genome shotgun (WGS) entry which is preliminary data.</text>
</comment>
<sequence length="272" mass="30269">MKKGKIIALALVGAITFMGAGYAAWQDSVTIESQVNTGSLDVRFCDNDDLPDVSIDPANSYVTLEDDGTVRDDANGVDKLLTINAANFYPSKDVTGEKWHGKDDRNERPALGITAGIINAGSIPAKINGVEIFPNTNANMDLYNKIRVEKGVLCKVYKGDYYVWKLFKGWKKIDSDFTKGFDTVENISQYCPKDDMTLEEFETFLNNAVGDDYVLGEETTVFFGCLDSEAIVGESIKLVPHLRLYIHQSAGNETQDKNCTVNIKFNWKQFNK</sequence>
<reference evidence="2" key="1">
    <citation type="journal article" date="2021" name="mSystems">
        <title>Bacteria and Archaea Synergistically Convert Glycine Betaine to Biogenic Methane in the Formosa Cold Seep of the South China Sea.</title>
        <authorList>
            <person name="Li L."/>
            <person name="Zhang W."/>
            <person name="Zhang S."/>
            <person name="Song L."/>
            <person name="Sun Q."/>
            <person name="Zhang H."/>
            <person name="Xiang H."/>
            <person name="Dong X."/>
        </authorList>
    </citation>
    <scope>NUCLEOTIDE SEQUENCE</scope>
    <source>
        <strain evidence="2">ZWT</strain>
    </source>
</reference>
<name>A0A9J6P3V1_9CLOT</name>
<evidence type="ECO:0000256" key="1">
    <source>
        <dbReference type="SAM" id="SignalP"/>
    </source>
</evidence>
<evidence type="ECO:0000313" key="2">
    <source>
        <dbReference type="EMBL" id="MCM1990232.1"/>
    </source>
</evidence>
<proteinExistence type="predicted"/>
<keyword evidence="3" id="KW-1185">Reference proteome</keyword>
<feature type="chain" id="PRO_5039909395" description="SipW-cognate class signal peptide" evidence="1">
    <location>
        <begin position="24"/>
        <end position="272"/>
    </location>
</feature>
<gene>
    <name evidence="2" type="ORF">KDK92_10850</name>
</gene>